<protein>
    <submittedName>
        <fullName evidence="4">GNAT family N-acetyltransferase</fullName>
    </submittedName>
</protein>
<gene>
    <name evidence="4" type="ORF">MUN87_07070</name>
</gene>
<dbReference type="Gene3D" id="3.40.630.30">
    <property type="match status" value="1"/>
</dbReference>
<dbReference type="Proteomes" id="UP000831537">
    <property type="component" value="Chromosome"/>
</dbReference>
<keyword evidence="5" id="KW-1185">Reference proteome</keyword>
<reference evidence="4 5" key="1">
    <citation type="submission" date="2022-04" db="EMBL/GenBank/DDBJ databases">
        <title>Gracilibacillus sp. isolated from saltern.</title>
        <authorList>
            <person name="Won M."/>
            <person name="Lee C.-M."/>
            <person name="Woen H.-Y."/>
            <person name="Kwon S.-W."/>
        </authorList>
    </citation>
    <scope>NUCLEOTIDE SEQUENCE [LARGE SCALE GENOMIC DNA]</scope>
    <source>
        <strain evidence="4 5">SSPM10-3</strain>
    </source>
</reference>
<accession>A0ABY4GR76</accession>
<evidence type="ECO:0000313" key="4">
    <source>
        <dbReference type="EMBL" id="UOQ86643.1"/>
    </source>
</evidence>
<name>A0ABY4GR76_9BACI</name>
<dbReference type="PROSITE" id="PS51186">
    <property type="entry name" value="GNAT"/>
    <property type="match status" value="1"/>
</dbReference>
<evidence type="ECO:0000256" key="1">
    <source>
        <dbReference type="ARBA" id="ARBA00022679"/>
    </source>
</evidence>
<dbReference type="EMBL" id="CP095071">
    <property type="protein sequence ID" value="UOQ86643.1"/>
    <property type="molecule type" value="Genomic_DNA"/>
</dbReference>
<evidence type="ECO:0000256" key="2">
    <source>
        <dbReference type="ARBA" id="ARBA00023315"/>
    </source>
</evidence>
<dbReference type="CDD" id="cd04301">
    <property type="entry name" value="NAT_SF"/>
    <property type="match status" value="1"/>
</dbReference>
<dbReference type="SUPFAM" id="SSF55729">
    <property type="entry name" value="Acyl-CoA N-acyltransferases (Nat)"/>
    <property type="match status" value="1"/>
</dbReference>
<dbReference type="InterPro" id="IPR050832">
    <property type="entry name" value="Bact_Acetyltransf"/>
</dbReference>
<dbReference type="PANTHER" id="PTHR43877">
    <property type="entry name" value="AMINOALKYLPHOSPHONATE N-ACETYLTRANSFERASE-RELATED-RELATED"/>
    <property type="match status" value="1"/>
</dbReference>
<organism evidence="4 5">
    <name type="scientific">Gracilibacillus salinarum</name>
    <dbReference type="NCBI Taxonomy" id="2932255"/>
    <lineage>
        <taxon>Bacteria</taxon>
        <taxon>Bacillati</taxon>
        <taxon>Bacillota</taxon>
        <taxon>Bacilli</taxon>
        <taxon>Bacillales</taxon>
        <taxon>Bacillaceae</taxon>
        <taxon>Gracilibacillus</taxon>
    </lineage>
</organism>
<evidence type="ECO:0000259" key="3">
    <source>
        <dbReference type="PROSITE" id="PS51186"/>
    </source>
</evidence>
<keyword evidence="2" id="KW-0012">Acyltransferase</keyword>
<dbReference type="PANTHER" id="PTHR43877:SF1">
    <property type="entry name" value="ACETYLTRANSFERASE"/>
    <property type="match status" value="1"/>
</dbReference>
<dbReference type="RefSeq" id="WP_244747008.1">
    <property type="nucleotide sequence ID" value="NZ_CP095071.1"/>
</dbReference>
<dbReference type="InterPro" id="IPR000182">
    <property type="entry name" value="GNAT_dom"/>
</dbReference>
<keyword evidence="1" id="KW-0808">Transferase</keyword>
<dbReference type="InterPro" id="IPR016181">
    <property type="entry name" value="Acyl_CoA_acyltransferase"/>
</dbReference>
<evidence type="ECO:0000313" key="5">
    <source>
        <dbReference type="Proteomes" id="UP000831537"/>
    </source>
</evidence>
<proteinExistence type="predicted"/>
<dbReference type="Pfam" id="PF00583">
    <property type="entry name" value="Acetyltransf_1"/>
    <property type="match status" value="1"/>
</dbReference>
<feature type="domain" description="N-acetyltransferase" evidence="3">
    <location>
        <begin position="2"/>
        <end position="181"/>
    </location>
</feature>
<sequence>MYEIRKARPEDAKAIAEVHVQSWKATYQELLDEQDISNTTIEHRQILWETVLKLPRKQQPVTVIEENGSIVGFISGGKERTDRFGYDGEIYAIYLLPTHQRKGLGKQLLTAFTEEMKELGYHSLLVWVLTKNPTHQFYLQLGAQRIEQEQTTIGQGTYQETAYGFNSLNGLLAALMTKERQ</sequence>